<dbReference type="InterPro" id="IPR016185">
    <property type="entry name" value="PreATP-grasp_dom_sf"/>
</dbReference>
<comment type="pathway">
    <text evidence="12">Cell wall biogenesis; peptidoglycan biosynthesis.</text>
</comment>
<comment type="caution">
    <text evidence="18">The sequence shown here is derived from an EMBL/GenBank/DDBJ whole genome shotgun (WGS) entry which is preliminary data.</text>
</comment>
<dbReference type="PROSITE" id="PS50975">
    <property type="entry name" value="ATP_GRASP"/>
    <property type="match status" value="1"/>
</dbReference>
<feature type="binding site" evidence="15">
    <location>
        <position position="329"/>
    </location>
    <ligand>
        <name>Mg(2+)</name>
        <dbReference type="ChEBI" id="CHEBI:18420"/>
        <label>2</label>
    </ligand>
</feature>
<gene>
    <name evidence="12" type="primary">ddl</name>
    <name evidence="18" type="ORF">HMPREF0044_1152</name>
</gene>
<dbReference type="GO" id="GO:0005829">
    <property type="term" value="C:cytosol"/>
    <property type="evidence" value="ECO:0007669"/>
    <property type="project" value="TreeGrafter"/>
</dbReference>
<feature type="active site" evidence="13">
    <location>
        <position position="338"/>
    </location>
</feature>
<evidence type="ECO:0000259" key="17">
    <source>
        <dbReference type="PROSITE" id="PS50975"/>
    </source>
</evidence>
<feature type="active site" evidence="13">
    <location>
        <position position="200"/>
    </location>
</feature>
<evidence type="ECO:0000256" key="13">
    <source>
        <dbReference type="PIRSR" id="PIRSR039102-1"/>
    </source>
</evidence>
<dbReference type="UniPathway" id="UPA00219"/>
<dbReference type="GO" id="GO:0071555">
    <property type="term" value="P:cell wall organization"/>
    <property type="evidence" value="ECO:0007669"/>
    <property type="project" value="UniProtKB-KW"/>
</dbReference>
<reference evidence="18 19" key="1">
    <citation type="submission" date="2009-01" db="EMBL/GenBank/DDBJ databases">
        <authorList>
            <person name="Qin X."/>
            <person name="Bachman B."/>
            <person name="Battles P."/>
            <person name="Bell A."/>
            <person name="Bess C."/>
            <person name="Bickham C."/>
            <person name="Chaboub L."/>
            <person name="Chen D."/>
            <person name="Coyle M."/>
            <person name="Deiros D.R."/>
            <person name="Dinh H."/>
            <person name="Forbes L."/>
            <person name="Fowler G."/>
            <person name="Francisco L."/>
            <person name="Fu Q."/>
            <person name="Gubbala S."/>
            <person name="Hale W."/>
            <person name="Han Y."/>
            <person name="Hemphill L."/>
            <person name="Highlander S.K."/>
            <person name="Hirani K."/>
            <person name="Hogues M."/>
            <person name="Jackson L."/>
            <person name="Jakkamsetti A."/>
            <person name="Javaid M."/>
            <person name="Jiang H."/>
            <person name="Korchina V."/>
            <person name="Kovar C."/>
            <person name="Lara F."/>
            <person name="Lee S."/>
            <person name="Mata R."/>
            <person name="Mathew T."/>
            <person name="Moen C."/>
            <person name="Morales K."/>
            <person name="Munidasa M."/>
            <person name="Nazareth L."/>
            <person name="Ngo R."/>
            <person name="Nguyen L."/>
            <person name="Okwuonu G."/>
            <person name="Ongeri F."/>
            <person name="Patil S."/>
            <person name="Petrosino J."/>
            <person name="Pham C."/>
            <person name="Pham P."/>
            <person name="Pu L.-L."/>
            <person name="Puazo M."/>
            <person name="Raj R."/>
            <person name="Reid J."/>
            <person name="Rouhana J."/>
            <person name="Saada N."/>
            <person name="Shang Y."/>
            <person name="Simmons D."/>
            <person name="Thornton R."/>
            <person name="Warren J."/>
            <person name="Weissenberger G."/>
            <person name="Zhang J."/>
            <person name="Zhang L."/>
            <person name="Zhou C."/>
            <person name="Zhu D."/>
            <person name="Muzny D."/>
            <person name="Worley K."/>
            <person name="Gibbs R."/>
        </authorList>
    </citation>
    <scope>NUCLEOTIDE SEQUENCE [LARGE SCALE GENOMIC DNA]</scope>
    <source>
        <strain evidence="18 19">DSM 15436</strain>
    </source>
</reference>
<evidence type="ECO:0000313" key="18">
    <source>
        <dbReference type="EMBL" id="EEH63551.1"/>
    </source>
</evidence>
<dbReference type="OrthoDB" id="9813261at2"/>
<feature type="binding site" evidence="15">
    <location>
        <position position="327"/>
    </location>
    <ligand>
        <name>Mg(2+)</name>
        <dbReference type="ChEBI" id="CHEBI:18420"/>
        <label>2</label>
    </ligand>
</feature>
<dbReference type="Gene3D" id="3.30.470.20">
    <property type="entry name" value="ATP-grasp fold, B domain"/>
    <property type="match status" value="1"/>
</dbReference>
<evidence type="ECO:0000256" key="16">
    <source>
        <dbReference type="PROSITE-ProRule" id="PRU00409"/>
    </source>
</evidence>
<keyword evidence="3 12" id="KW-0436">Ligase</keyword>
<feature type="binding site" evidence="14">
    <location>
        <begin position="200"/>
        <end position="201"/>
    </location>
    <ligand>
        <name>ATP</name>
        <dbReference type="ChEBI" id="CHEBI:30616"/>
    </ligand>
</feature>
<evidence type="ECO:0000313" key="19">
    <source>
        <dbReference type="Proteomes" id="UP000010301"/>
    </source>
</evidence>
<dbReference type="GO" id="GO:0009252">
    <property type="term" value="P:peptidoglycan biosynthetic process"/>
    <property type="evidence" value="ECO:0007669"/>
    <property type="project" value="UniProtKB-UniRule"/>
</dbReference>
<dbReference type="SUPFAM" id="SSF52440">
    <property type="entry name" value="PreATP-grasp domain"/>
    <property type="match status" value="1"/>
</dbReference>
<keyword evidence="9 12" id="KW-0573">Peptidoglycan synthesis</keyword>
<keyword evidence="5 14" id="KW-0547">Nucleotide-binding</keyword>
<dbReference type="NCBIfam" id="NF002528">
    <property type="entry name" value="PRK01966.1-4"/>
    <property type="match status" value="1"/>
</dbReference>
<dbReference type="PANTHER" id="PTHR23132">
    <property type="entry name" value="D-ALANINE--D-ALANINE LIGASE"/>
    <property type="match status" value="1"/>
</dbReference>
<comment type="cofactor">
    <cofactor evidence="15">
        <name>Mg(2+)</name>
        <dbReference type="ChEBI" id="CHEBI:18420"/>
    </cofactor>
    <cofactor evidence="15">
        <name>Mn(2+)</name>
        <dbReference type="ChEBI" id="CHEBI:29035"/>
    </cofactor>
    <text evidence="15">Binds 2 magnesium or manganese ions per subunit.</text>
</comment>
<dbReference type="InterPro" id="IPR013815">
    <property type="entry name" value="ATP_grasp_subdomain_1"/>
</dbReference>
<dbReference type="FunFam" id="3.30.470.20:FF:000008">
    <property type="entry name" value="D-alanine--D-alanine ligase"/>
    <property type="match status" value="1"/>
</dbReference>
<evidence type="ECO:0000256" key="5">
    <source>
        <dbReference type="ARBA" id="ARBA00022741"/>
    </source>
</evidence>
<evidence type="ECO:0000256" key="2">
    <source>
        <dbReference type="ARBA" id="ARBA00010871"/>
    </source>
</evidence>
<keyword evidence="19" id="KW-1185">Reference proteome</keyword>
<keyword evidence="8 12" id="KW-0133">Cell shape</keyword>
<feature type="active site" evidence="13">
    <location>
        <position position="20"/>
    </location>
</feature>
<dbReference type="InterPro" id="IPR000291">
    <property type="entry name" value="D-Ala_lig_Van_CS"/>
</dbReference>
<feature type="binding site" evidence="14">
    <location>
        <begin position="326"/>
        <end position="327"/>
    </location>
    <ligand>
        <name>ATP</name>
        <dbReference type="ChEBI" id="CHEBI:30616"/>
    </ligand>
</feature>
<dbReference type="HOGENOM" id="CLU_039268_0_1_11"/>
<dbReference type="Proteomes" id="UP000010301">
    <property type="component" value="Unassembled WGS sequence"/>
</dbReference>
<keyword evidence="11 12" id="KW-0961">Cell wall biogenesis/degradation</keyword>
<dbReference type="AlphaFoldDB" id="C0W162"/>
<evidence type="ECO:0000256" key="1">
    <source>
        <dbReference type="ARBA" id="ARBA00001936"/>
    </source>
</evidence>
<dbReference type="Pfam" id="PF01820">
    <property type="entry name" value="Dala_Dala_lig_N"/>
    <property type="match status" value="1"/>
</dbReference>
<evidence type="ECO:0000256" key="9">
    <source>
        <dbReference type="ARBA" id="ARBA00022984"/>
    </source>
</evidence>
<feature type="domain" description="ATP-grasp" evidence="17">
    <location>
        <begin position="152"/>
        <end position="360"/>
    </location>
</feature>
<dbReference type="InterPro" id="IPR011127">
    <property type="entry name" value="Dala_Dala_lig_N"/>
</dbReference>
<comment type="cofactor">
    <cofactor evidence="1">
        <name>Mn(2+)</name>
        <dbReference type="ChEBI" id="CHEBI:29035"/>
    </cofactor>
</comment>
<sequence>MTENTVKTRVMLLFGGRSGEHMISCATASAVMAAIDRERFEVVPVGITLEGQWVPALDDPQHYALKDGEGAFVEAQGTQVAFLAGTNRLVEFSASNPEVFKDLGEVDVVFPLLHGPFGEDGTIQGLLDTADVRYVGCGLTASAAGMDKHLTKTIIQQAGIPVGRWELITDRQWLQDREGCLERIKALGEVVFVKPNRAGSSVGITRVADFTQLEAAVEEARRHDPRVIVEAATPGRELECGVLEFLDGPRASAVGEITVSGADFYDFETKYQDPDAVSLSIPADIPEGVRMRLQEAAVKVFDALGCEGLSRVDFFYNEETDELSLNEINTMPGFTPFSMYPTMWQQQGLSYPELVTHLIDMALTRRVGLR</sequence>
<feature type="binding site" evidence="14">
    <location>
        <begin position="230"/>
        <end position="237"/>
    </location>
    <ligand>
        <name>ATP</name>
        <dbReference type="ChEBI" id="CHEBI:30616"/>
    </ligand>
</feature>
<dbReference type="STRING" id="525245.HMPREF0044_1152"/>
<name>C0W162_9ACTO</name>
<dbReference type="PANTHER" id="PTHR23132:SF25">
    <property type="entry name" value="D-ALANINE--D-ALANINE LIGASE A"/>
    <property type="match status" value="1"/>
</dbReference>
<dbReference type="EC" id="6.3.2.4" evidence="12"/>
<dbReference type="HAMAP" id="MF_00047">
    <property type="entry name" value="Dala_Dala_lig"/>
    <property type="match status" value="1"/>
</dbReference>
<evidence type="ECO:0000256" key="7">
    <source>
        <dbReference type="ARBA" id="ARBA00022842"/>
    </source>
</evidence>
<dbReference type="eggNOG" id="COG1181">
    <property type="taxonomic scope" value="Bacteria"/>
</dbReference>
<dbReference type="NCBIfam" id="TIGR01205">
    <property type="entry name" value="D_ala_D_alaTIGR"/>
    <property type="match status" value="1"/>
</dbReference>
<dbReference type="RefSeq" id="WP_006546322.1">
    <property type="nucleotide sequence ID" value="NZ_DS999541.1"/>
</dbReference>
<protein>
    <recommendedName>
        <fullName evidence="12">D-alanine--D-alanine ligase</fullName>
        <ecNumber evidence="12">6.3.2.4</ecNumber>
    </recommendedName>
    <alternativeName>
        <fullName evidence="12">D-Ala-D-Ala ligase</fullName>
    </alternativeName>
    <alternativeName>
        <fullName evidence="12">D-alanylalanine synthetase</fullName>
    </alternativeName>
</protein>
<evidence type="ECO:0000256" key="11">
    <source>
        <dbReference type="ARBA" id="ARBA00023316"/>
    </source>
</evidence>
<feature type="binding site" evidence="15">
    <location>
        <position position="327"/>
    </location>
    <ligand>
        <name>Mg(2+)</name>
        <dbReference type="ChEBI" id="CHEBI:18420"/>
        <label>1</label>
    </ligand>
</feature>
<feature type="binding site" evidence="14">
    <location>
        <position position="148"/>
    </location>
    <ligand>
        <name>ATP</name>
        <dbReference type="ChEBI" id="CHEBI:30616"/>
    </ligand>
</feature>
<feature type="binding site" evidence="14">
    <location>
        <begin position="192"/>
        <end position="194"/>
    </location>
    <ligand>
        <name>ATP</name>
        <dbReference type="ChEBI" id="CHEBI:30616"/>
    </ligand>
</feature>
<evidence type="ECO:0000256" key="4">
    <source>
        <dbReference type="ARBA" id="ARBA00022723"/>
    </source>
</evidence>
<feature type="binding site" evidence="15">
    <location>
        <position position="313"/>
    </location>
    <ligand>
        <name>Mg(2+)</name>
        <dbReference type="ChEBI" id="CHEBI:18420"/>
        <label>1</label>
    </ligand>
</feature>
<dbReference type="InterPro" id="IPR011761">
    <property type="entry name" value="ATP-grasp"/>
</dbReference>
<dbReference type="InterPro" id="IPR005905">
    <property type="entry name" value="D_ala_D_ala"/>
</dbReference>
<dbReference type="GO" id="GO:0005524">
    <property type="term" value="F:ATP binding"/>
    <property type="evidence" value="ECO:0007669"/>
    <property type="project" value="UniProtKB-UniRule"/>
</dbReference>
<dbReference type="GO" id="GO:0008360">
    <property type="term" value="P:regulation of cell shape"/>
    <property type="evidence" value="ECO:0007669"/>
    <property type="project" value="UniProtKB-KW"/>
</dbReference>
<proteinExistence type="inferred from homology"/>
<dbReference type="GO" id="GO:0046872">
    <property type="term" value="F:metal ion binding"/>
    <property type="evidence" value="ECO:0007669"/>
    <property type="project" value="UniProtKB-KW"/>
</dbReference>
<dbReference type="PIRSF" id="PIRSF039102">
    <property type="entry name" value="Ddl/VanB"/>
    <property type="match status" value="1"/>
</dbReference>
<evidence type="ECO:0000256" key="15">
    <source>
        <dbReference type="PIRSR" id="PIRSR039102-3"/>
    </source>
</evidence>
<dbReference type="Pfam" id="PF07478">
    <property type="entry name" value="Dala_Dala_lig_C"/>
    <property type="match status" value="1"/>
</dbReference>
<accession>C0W162</accession>
<evidence type="ECO:0000256" key="8">
    <source>
        <dbReference type="ARBA" id="ARBA00022960"/>
    </source>
</evidence>
<dbReference type="GO" id="GO:0008716">
    <property type="term" value="F:D-alanine-D-alanine ligase activity"/>
    <property type="evidence" value="ECO:0007669"/>
    <property type="project" value="UniProtKB-UniRule"/>
</dbReference>
<evidence type="ECO:0000256" key="6">
    <source>
        <dbReference type="ARBA" id="ARBA00022840"/>
    </source>
</evidence>
<comment type="catalytic activity">
    <reaction evidence="12">
        <text>2 D-alanine + ATP = D-alanyl-D-alanine + ADP + phosphate + H(+)</text>
        <dbReference type="Rhea" id="RHEA:11224"/>
        <dbReference type="ChEBI" id="CHEBI:15378"/>
        <dbReference type="ChEBI" id="CHEBI:30616"/>
        <dbReference type="ChEBI" id="CHEBI:43474"/>
        <dbReference type="ChEBI" id="CHEBI:57416"/>
        <dbReference type="ChEBI" id="CHEBI:57822"/>
        <dbReference type="ChEBI" id="CHEBI:456216"/>
        <dbReference type="EC" id="6.3.2.4"/>
    </reaction>
</comment>
<dbReference type="SUPFAM" id="SSF56059">
    <property type="entry name" value="Glutathione synthetase ATP-binding domain-like"/>
    <property type="match status" value="1"/>
</dbReference>
<keyword evidence="10 15" id="KW-0464">Manganese</keyword>
<dbReference type="EMBL" id="ACFG01000032">
    <property type="protein sequence ID" value="EEH63551.1"/>
    <property type="molecule type" value="Genomic_DNA"/>
</dbReference>
<evidence type="ECO:0000256" key="14">
    <source>
        <dbReference type="PIRSR" id="PIRSR039102-2"/>
    </source>
</evidence>
<evidence type="ECO:0000256" key="10">
    <source>
        <dbReference type="ARBA" id="ARBA00023211"/>
    </source>
</evidence>
<dbReference type="Gene3D" id="3.30.1490.20">
    <property type="entry name" value="ATP-grasp fold, A domain"/>
    <property type="match status" value="1"/>
</dbReference>
<keyword evidence="4 15" id="KW-0479">Metal-binding</keyword>
<comment type="similarity">
    <text evidence="2 12">Belongs to the D-alanine--D-alanine ligase family.</text>
</comment>
<keyword evidence="12" id="KW-0963">Cytoplasm</keyword>
<organism evidence="18 19">
    <name type="scientific">Gleimia coleocanis DSM 15436</name>
    <dbReference type="NCBI Taxonomy" id="525245"/>
    <lineage>
        <taxon>Bacteria</taxon>
        <taxon>Bacillati</taxon>
        <taxon>Actinomycetota</taxon>
        <taxon>Actinomycetes</taxon>
        <taxon>Actinomycetales</taxon>
        <taxon>Actinomycetaceae</taxon>
        <taxon>Gleimia</taxon>
    </lineage>
</organism>
<dbReference type="PROSITE" id="PS00844">
    <property type="entry name" value="DALA_DALA_LIGASE_2"/>
    <property type="match status" value="1"/>
</dbReference>
<comment type="subcellular location">
    <subcellularLocation>
        <location evidence="12">Cytoplasm</location>
    </subcellularLocation>
</comment>
<dbReference type="Gene3D" id="3.40.50.20">
    <property type="match status" value="1"/>
</dbReference>
<dbReference type="PROSITE" id="PS00843">
    <property type="entry name" value="DALA_DALA_LIGASE_1"/>
    <property type="match status" value="1"/>
</dbReference>
<comment type="function">
    <text evidence="12">Cell wall formation.</text>
</comment>
<keyword evidence="7 15" id="KW-0460">Magnesium</keyword>
<keyword evidence="6 16" id="KW-0067">ATP-binding</keyword>
<evidence type="ECO:0000256" key="3">
    <source>
        <dbReference type="ARBA" id="ARBA00022598"/>
    </source>
</evidence>
<dbReference type="InterPro" id="IPR011095">
    <property type="entry name" value="Dala_Dala_lig_C"/>
</dbReference>
<evidence type="ECO:0000256" key="12">
    <source>
        <dbReference type="HAMAP-Rule" id="MF_00047"/>
    </source>
</evidence>